<evidence type="ECO:0000313" key="2">
    <source>
        <dbReference type="Proteomes" id="UP000319255"/>
    </source>
</evidence>
<evidence type="ECO:0000313" key="1">
    <source>
        <dbReference type="EMBL" id="TPE53829.1"/>
    </source>
</evidence>
<accession>A0A501WX42</accession>
<reference evidence="1 2" key="1">
    <citation type="submission" date="2019-06" db="EMBL/GenBank/DDBJ databases">
        <title>A novel bacterium of genus Amaricoccus, isolated from marine sediment.</title>
        <authorList>
            <person name="Huang H."/>
            <person name="Mo K."/>
            <person name="Hu Y."/>
        </authorList>
    </citation>
    <scope>NUCLEOTIDE SEQUENCE [LARGE SCALE GENOMIC DNA]</scope>
    <source>
        <strain evidence="1 2">HB172011</strain>
    </source>
</reference>
<protein>
    <recommendedName>
        <fullName evidence="3">Magnesium transporter MgtE intracellular domain-containing protein</fullName>
    </recommendedName>
</protein>
<name>A0A501WX42_9RHOB</name>
<dbReference type="OrthoDB" id="9791432at2"/>
<dbReference type="SUPFAM" id="SSF158791">
    <property type="entry name" value="MgtE N-terminal domain-like"/>
    <property type="match status" value="1"/>
</dbReference>
<sequence length="183" mass="19187">MARGRDRAAFGGASLIVLCFLGSAALRLGEGGFALAGERAAREAEPAAGGDDALLAALRAREGQLDAREKTLADRAQALHVAEAKLAEQLAAFETAQEGLRETLATADKAAEKDIGRMTTVYEKMKPADAARILDRMDVSFAAGLLSRMRPELAAQVMAGMSPEAAYAVTVTVASRNARVPTE</sequence>
<dbReference type="RefSeq" id="WP_140452408.1">
    <property type="nucleotide sequence ID" value="NZ_VFRP01000001.1"/>
</dbReference>
<gene>
    <name evidence="1" type="ORF">FJM51_01930</name>
</gene>
<dbReference type="Proteomes" id="UP000319255">
    <property type="component" value="Unassembled WGS sequence"/>
</dbReference>
<proteinExistence type="predicted"/>
<dbReference type="Gene3D" id="1.10.220.30">
    <property type="match status" value="1"/>
</dbReference>
<organism evidence="1 2">
    <name type="scientific">Amaricoccus solimangrovi</name>
    <dbReference type="NCBI Taxonomy" id="2589815"/>
    <lineage>
        <taxon>Bacteria</taxon>
        <taxon>Pseudomonadati</taxon>
        <taxon>Pseudomonadota</taxon>
        <taxon>Alphaproteobacteria</taxon>
        <taxon>Rhodobacterales</taxon>
        <taxon>Paracoccaceae</taxon>
        <taxon>Amaricoccus</taxon>
    </lineage>
</organism>
<evidence type="ECO:0008006" key="3">
    <source>
        <dbReference type="Google" id="ProtNLM"/>
    </source>
</evidence>
<keyword evidence="2" id="KW-1185">Reference proteome</keyword>
<comment type="caution">
    <text evidence="1">The sequence shown here is derived from an EMBL/GenBank/DDBJ whole genome shotgun (WGS) entry which is preliminary data.</text>
</comment>
<dbReference type="EMBL" id="VFRP01000001">
    <property type="protein sequence ID" value="TPE53829.1"/>
    <property type="molecule type" value="Genomic_DNA"/>
</dbReference>
<dbReference type="AlphaFoldDB" id="A0A501WX42"/>